<keyword evidence="3" id="KW-0378">Hydrolase</keyword>
<dbReference type="Proteomes" id="UP000539985">
    <property type="component" value="Unassembled WGS sequence"/>
</dbReference>
<evidence type="ECO:0000313" key="3">
    <source>
        <dbReference type="EMBL" id="NWB98351.1"/>
    </source>
</evidence>
<dbReference type="EMBL" id="JACAQB010000009">
    <property type="protein sequence ID" value="NWB98351.1"/>
    <property type="molecule type" value="Genomic_DNA"/>
</dbReference>
<reference evidence="3 4" key="1">
    <citation type="submission" date="2020-04" db="EMBL/GenBank/DDBJ databases">
        <title>Molecular characterization of pseudomonads from Agaricus bisporus reveal novel blotch 2 pathogens in Western Europe.</title>
        <authorList>
            <person name="Taparia T."/>
            <person name="Krijger M."/>
            <person name="Haynes E."/>
            <person name="Elpinstone J.G."/>
            <person name="Noble R."/>
            <person name="Van Der Wolf J."/>
        </authorList>
    </citation>
    <scope>NUCLEOTIDE SEQUENCE [LARGE SCALE GENOMIC DNA]</scope>
    <source>
        <strain evidence="3 4">H7001</strain>
    </source>
</reference>
<keyword evidence="3" id="KW-0482">Metalloprotease</keyword>
<keyword evidence="1" id="KW-0472">Membrane</keyword>
<feature type="transmembrane region" description="Helical" evidence="1">
    <location>
        <begin position="52"/>
        <end position="75"/>
    </location>
</feature>
<sequence length="241" mass="26248">MTQLSAPLGLVASPDLSRYRFWPRLGVFVVACLVFFLVPVPGVLFVPKEMQAYLIIALTSGVSGLVLLALFVSQYRSYSGARLRGEHISTPLKAGALRVIAAYALCGIAIAVLGLPREVFMVELLANLTTWQTLIKIASIIVFAPLAEELFVRHYMLRLFPYENSRTWQVVAIIVTSTVFAALHFQYGNITTLALIFAVGCVFAIARIASGGLLVPLLLHALAEVVALTMDWTYSVAGLYG</sequence>
<accession>A0A7Y7XES3</accession>
<keyword evidence="3" id="KW-0645">Protease</keyword>
<evidence type="ECO:0000313" key="4">
    <source>
        <dbReference type="Proteomes" id="UP000539985"/>
    </source>
</evidence>
<dbReference type="GO" id="GO:0004175">
    <property type="term" value="F:endopeptidase activity"/>
    <property type="evidence" value="ECO:0007669"/>
    <property type="project" value="UniProtKB-ARBA"/>
</dbReference>
<keyword evidence="1" id="KW-1133">Transmembrane helix</keyword>
<dbReference type="AlphaFoldDB" id="A0A7Y7XES3"/>
<comment type="caution">
    <text evidence="3">The sequence shown here is derived from an EMBL/GenBank/DDBJ whole genome shotgun (WGS) entry which is preliminary data.</text>
</comment>
<organism evidence="3 4">
    <name type="scientific">Pseudomonas gingeri</name>
    <dbReference type="NCBI Taxonomy" id="117681"/>
    <lineage>
        <taxon>Bacteria</taxon>
        <taxon>Pseudomonadati</taxon>
        <taxon>Pseudomonadota</taxon>
        <taxon>Gammaproteobacteria</taxon>
        <taxon>Pseudomonadales</taxon>
        <taxon>Pseudomonadaceae</taxon>
        <taxon>Pseudomonas</taxon>
    </lineage>
</organism>
<dbReference type="RefSeq" id="WP_177104001.1">
    <property type="nucleotide sequence ID" value="NZ_JACAQB010000009.1"/>
</dbReference>
<keyword evidence="1" id="KW-0812">Transmembrane</keyword>
<dbReference type="GO" id="GO:0080120">
    <property type="term" value="P:CAAX-box protein maturation"/>
    <property type="evidence" value="ECO:0007669"/>
    <property type="project" value="UniProtKB-ARBA"/>
</dbReference>
<feature type="transmembrane region" description="Helical" evidence="1">
    <location>
        <begin position="96"/>
        <end position="116"/>
    </location>
</feature>
<name>A0A7Y7XES3_9PSED</name>
<evidence type="ECO:0000259" key="2">
    <source>
        <dbReference type="Pfam" id="PF02517"/>
    </source>
</evidence>
<dbReference type="Pfam" id="PF02517">
    <property type="entry name" value="Rce1-like"/>
    <property type="match status" value="1"/>
</dbReference>
<feature type="transmembrane region" description="Helical" evidence="1">
    <location>
        <begin position="25"/>
        <end position="46"/>
    </location>
</feature>
<gene>
    <name evidence="3" type="ORF">HX882_20850</name>
</gene>
<protein>
    <submittedName>
        <fullName evidence="3">CPBP family intramembrane metalloprotease</fullName>
    </submittedName>
</protein>
<feature type="transmembrane region" description="Helical" evidence="1">
    <location>
        <begin position="193"/>
        <end position="219"/>
    </location>
</feature>
<dbReference type="GO" id="GO:0008237">
    <property type="term" value="F:metallopeptidase activity"/>
    <property type="evidence" value="ECO:0007669"/>
    <property type="project" value="UniProtKB-KW"/>
</dbReference>
<evidence type="ECO:0000256" key="1">
    <source>
        <dbReference type="SAM" id="Phobius"/>
    </source>
</evidence>
<proteinExistence type="predicted"/>
<dbReference type="GO" id="GO:0006508">
    <property type="term" value="P:proteolysis"/>
    <property type="evidence" value="ECO:0007669"/>
    <property type="project" value="UniProtKB-KW"/>
</dbReference>
<feature type="transmembrane region" description="Helical" evidence="1">
    <location>
        <begin position="128"/>
        <end position="147"/>
    </location>
</feature>
<feature type="domain" description="CAAX prenyl protease 2/Lysostaphin resistance protein A-like" evidence="2">
    <location>
        <begin position="131"/>
        <end position="225"/>
    </location>
</feature>
<feature type="transmembrane region" description="Helical" evidence="1">
    <location>
        <begin position="168"/>
        <end position="187"/>
    </location>
</feature>
<dbReference type="InterPro" id="IPR003675">
    <property type="entry name" value="Rce1/LyrA-like_dom"/>
</dbReference>